<dbReference type="GO" id="GO:0046872">
    <property type="term" value="F:metal ion binding"/>
    <property type="evidence" value="ECO:0007669"/>
    <property type="project" value="UniProtKB-KW"/>
</dbReference>
<reference evidence="7" key="1">
    <citation type="journal article" date="2014" name="Front. Microbiol.">
        <title>High frequency of phylogenetically diverse reductive dehalogenase-homologous genes in deep subseafloor sedimentary metagenomes.</title>
        <authorList>
            <person name="Kawai M."/>
            <person name="Futagami T."/>
            <person name="Toyoda A."/>
            <person name="Takaki Y."/>
            <person name="Nishi S."/>
            <person name="Hori S."/>
            <person name="Arai W."/>
            <person name="Tsubouchi T."/>
            <person name="Morono Y."/>
            <person name="Uchiyama I."/>
            <person name="Ito T."/>
            <person name="Fujiyama A."/>
            <person name="Inagaki F."/>
            <person name="Takami H."/>
        </authorList>
    </citation>
    <scope>NUCLEOTIDE SEQUENCE</scope>
    <source>
        <strain evidence="7">Expedition CK06-06</strain>
    </source>
</reference>
<dbReference type="Pfam" id="PF04002">
    <property type="entry name" value="RadC"/>
    <property type="match status" value="1"/>
</dbReference>
<comment type="caution">
    <text evidence="7">The sequence shown here is derived from an EMBL/GenBank/DDBJ whole genome shotgun (WGS) entry which is preliminary data.</text>
</comment>
<gene>
    <name evidence="7" type="ORF">S06H3_49678</name>
</gene>
<evidence type="ECO:0000256" key="5">
    <source>
        <dbReference type="ARBA" id="ARBA00023049"/>
    </source>
</evidence>
<evidence type="ECO:0000256" key="4">
    <source>
        <dbReference type="ARBA" id="ARBA00022833"/>
    </source>
</evidence>
<dbReference type="InterPro" id="IPR020891">
    <property type="entry name" value="UPF0758_CS"/>
</dbReference>
<dbReference type="Gene3D" id="3.40.140.10">
    <property type="entry name" value="Cytidine Deaminase, domain 2"/>
    <property type="match status" value="1"/>
</dbReference>
<evidence type="ECO:0000313" key="7">
    <source>
        <dbReference type="EMBL" id="GAI37085.1"/>
    </source>
</evidence>
<dbReference type="InterPro" id="IPR037518">
    <property type="entry name" value="MPN"/>
</dbReference>
<dbReference type="Pfam" id="PF20582">
    <property type="entry name" value="UPF0758_N"/>
    <property type="match status" value="1"/>
</dbReference>
<dbReference type="InterPro" id="IPR046778">
    <property type="entry name" value="UPF0758_N"/>
</dbReference>
<dbReference type="EMBL" id="BARV01031388">
    <property type="protein sequence ID" value="GAI37085.1"/>
    <property type="molecule type" value="Genomic_DNA"/>
</dbReference>
<dbReference type="Gene3D" id="1.10.150.20">
    <property type="entry name" value="5' to 3' exonuclease, C-terminal subdomain"/>
    <property type="match status" value="1"/>
</dbReference>
<keyword evidence="4" id="KW-0862">Zinc</keyword>
<dbReference type="CDD" id="cd08071">
    <property type="entry name" value="MPN_DUF2466"/>
    <property type="match status" value="1"/>
</dbReference>
<protein>
    <recommendedName>
        <fullName evidence="6">MPN domain-containing protein</fullName>
    </recommendedName>
</protein>
<keyword evidence="2" id="KW-0479">Metal-binding</keyword>
<dbReference type="NCBIfam" id="TIGR00608">
    <property type="entry name" value="radc"/>
    <property type="match status" value="1"/>
</dbReference>
<organism evidence="7">
    <name type="scientific">marine sediment metagenome</name>
    <dbReference type="NCBI Taxonomy" id="412755"/>
    <lineage>
        <taxon>unclassified sequences</taxon>
        <taxon>metagenomes</taxon>
        <taxon>ecological metagenomes</taxon>
    </lineage>
</organism>
<dbReference type="InterPro" id="IPR001405">
    <property type="entry name" value="UPF0758"/>
</dbReference>
<dbReference type="InterPro" id="IPR010994">
    <property type="entry name" value="RuvA_2-like"/>
</dbReference>
<proteinExistence type="predicted"/>
<dbReference type="AlphaFoldDB" id="X1PDI6"/>
<dbReference type="SUPFAM" id="SSF47781">
    <property type="entry name" value="RuvA domain 2-like"/>
    <property type="match status" value="1"/>
</dbReference>
<keyword evidence="1" id="KW-0645">Protease</keyword>
<feature type="domain" description="MPN" evidence="6">
    <location>
        <begin position="82"/>
        <end position="204"/>
    </location>
</feature>
<keyword evidence="3" id="KW-0378">Hydrolase</keyword>
<evidence type="ECO:0000256" key="3">
    <source>
        <dbReference type="ARBA" id="ARBA00022801"/>
    </source>
</evidence>
<dbReference type="PANTHER" id="PTHR30471">
    <property type="entry name" value="DNA REPAIR PROTEIN RADC"/>
    <property type="match status" value="1"/>
</dbReference>
<dbReference type="PROSITE" id="PS50249">
    <property type="entry name" value="MPN"/>
    <property type="match status" value="1"/>
</dbReference>
<dbReference type="GO" id="GO:0006508">
    <property type="term" value="P:proteolysis"/>
    <property type="evidence" value="ECO:0007669"/>
    <property type="project" value="UniProtKB-KW"/>
</dbReference>
<feature type="non-terminal residue" evidence="7">
    <location>
        <position position="1"/>
    </location>
</feature>
<dbReference type="PANTHER" id="PTHR30471:SF3">
    <property type="entry name" value="UPF0758 PROTEIN YEES-RELATED"/>
    <property type="match status" value="1"/>
</dbReference>
<name>X1PDI6_9ZZZZ</name>
<dbReference type="GO" id="GO:0008237">
    <property type="term" value="F:metallopeptidase activity"/>
    <property type="evidence" value="ECO:0007669"/>
    <property type="project" value="UniProtKB-KW"/>
</dbReference>
<evidence type="ECO:0000259" key="6">
    <source>
        <dbReference type="PROSITE" id="PS50249"/>
    </source>
</evidence>
<evidence type="ECO:0000256" key="2">
    <source>
        <dbReference type="ARBA" id="ARBA00022723"/>
    </source>
</evidence>
<evidence type="ECO:0000256" key="1">
    <source>
        <dbReference type="ARBA" id="ARBA00022670"/>
    </source>
</evidence>
<dbReference type="NCBIfam" id="NF000642">
    <property type="entry name" value="PRK00024.1"/>
    <property type="match status" value="1"/>
</dbReference>
<keyword evidence="5" id="KW-0482">Metalloprotease</keyword>
<accession>X1PDI6</accession>
<dbReference type="PROSITE" id="PS01302">
    <property type="entry name" value="UPF0758"/>
    <property type="match status" value="1"/>
</dbReference>
<dbReference type="InterPro" id="IPR025657">
    <property type="entry name" value="RadC_JAB"/>
</dbReference>
<sequence length="217" mass="24179">SESLSNAELLAIFLRTGVKSKSAIDLASEILEAFGGVRGLCTANTEDLQKTKGVGVAKIAQLKAALELSKRYLQENIRQKSIVESSKEVFDLLYQSMRDLDYELLKVILLNGQNQIIDVADAFRGSITSSSVYPREIVKLALKYSASALVFIHNHPSGISKPSEGDKQLTKKLIFACMTVGIKVHDHIIIGDNQYYSFADEGFIQLYEKEFERRLTE</sequence>